<dbReference type="AlphaFoldDB" id="A0A240BWU0"/>
<sequence>MHPLCAMQAKKKAPEIIAAPQGVEFGELVLSSVKVLVIRSFDLGDAGL</sequence>
<dbReference type="Proteomes" id="UP000215134">
    <property type="component" value="Chromosome 1"/>
</dbReference>
<keyword evidence="2" id="KW-1185">Reference proteome</keyword>
<name>A0A240BWU0_SERFI</name>
<evidence type="ECO:0000313" key="2">
    <source>
        <dbReference type="Proteomes" id="UP000215134"/>
    </source>
</evidence>
<evidence type="ECO:0000313" key="1">
    <source>
        <dbReference type="EMBL" id="SNV99358.1"/>
    </source>
</evidence>
<dbReference type="KEGG" id="sfj:SAMEA4384070_1925"/>
<proteinExistence type="predicted"/>
<gene>
    <name evidence="1" type="ORF">SAMEA4384070_01925</name>
</gene>
<protein>
    <submittedName>
        <fullName evidence="1">Uncharacterized protein</fullName>
    </submittedName>
</protein>
<organism evidence="1 2">
    <name type="scientific">Serratia ficaria</name>
    <dbReference type="NCBI Taxonomy" id="61651"/>
    <lineage>
        <taxon>Bacteria</taxon>
        <taxon>Pseudomonadati</taxon>
        <taxon>Pseudomonadota</taxon>
        <taxon>Gammaproteobacteria</taxon>
        <taxon>Enterobacterales</taxon>
        <taxon>Yersiniaceae</taxon>
        <taxon>Serratia</taxon>
    </lineage>
</organism>
<accession>A0A240BWU0</accession>
<dbReference type="EMBL" id="LT906479">
    <property type="protein sequence ID" value="SNV99358.1"/>
    <property type="molecule type" value="Genomic_DNA"/>
</dbReference>
<reference evidence="1 2" key="1">
    <citation type="submission" date="2017-06" db="EMBL/GenBank/DDBJ databases">
        <authorList>
            <consortium name="Pathogen Informatics"/>
        </authorList>
    </citation>
    <scope>NUCLEOTIDE SEQUENCE [LARGE SCALE GENOMIC DNA]</scope>
    <source>
        <strain evidence="1 2">NCTC12148</strain>
    </source>
</reference>